<proteinExistence type="predicted"/>
<dbReference type="Proteomes" id="UP001172155">
    <property type="component" value="Unassembled WGS sequence"/>
</dbReference>
<organism evidence="2 3">
    <name type="scientific">Schizothecium vesticola</name>
    <dbReference type="NCBI Taxonomy" id="314040"/>
    <lineage>
        <taxon>Eukaryota</taxon>
        <taxon>Fungi</taxon>
        <taxon>Dikarya</taxon>
        <taxon>Ascomycota</taxon>
        <taxon>Pezizomycotina</taxon>
        <taxon>Sordariomycetes</taxon>
        <taxon>Sordariomycetidae</taxon>
        <taxon>Sordariales</taxon>
        <taxon>Schizotheciaceae</taxon>
        <taxon>Schizothecium</taxon>
    </lineage>
</organism>
<feature type="compositionally biased region" description="Polar residues" evidence="1">
    <location>
        <begin position="47"/>
        <end position="58"/>
    </location>
</feature>
<keyword evidence="3" id="KW-1185">Reference proteome</keyword>
<gene>
    <name evidence="2" type="ORF">B0T18DRAFT_388211</name>
</gene>
<accession>A0AA40F6N6</accession>
<evidence type="ECO:0000313" key="3">
    <source>
        <dbReference type="Proteomes" id="UP001172155"/>
    </source>
</evidence>
<dbReference type="EMBL" id="JAUKUD010000002">
    <property type="protein sequence ID" value="KAK0752208.1"/>
    <property type="molecule type" value="Genomic_DNA"/>
</dbReference>
<protein>
    <submittedName>
        <fullName evidence="2">Uncharacterized protein</fullName>
    </submittedName>
</protein>
<dbReference type="AlphaFoldDB" id="A0AA40F6N6"/>
<feature type="region of interest" description="Disordered" evidence="1">
    <location>
        <begin position="27"/>
        <end position="64"/>
    </location>
</feature>
<reference evidence="2" key="1">
    <citation type="submission" date="2023-06" db="EMBL/GenBank/DDBJ databases">
        <title>Genome-scale phylogeny and comparative genomics of the fungal order Sordariales.</title>
        <authorList>
            <consortium name="Lawrence Berkeley National Laboratory"/>
            <person name="Hensen N."/>
            <person name="Bonometti L."/>
            <person name="Westerberg I."/>
            <person name="Brannstrom I.O."/>
            <person name="Guillou S."/>
            <person name="Cros-Aarteil S."/>
            <person name="Calhoun S."/>
            <person name="Haridas S."/>
            <person name="Kuo A."/>
            <person name="Mondo S."/>
            <person name="Pangilinan J."/>
            <person name="Riley R."/>
            <person name="LaButti K."/>
            <person name="Andreopoulos B."/>
            <person name="Lipzen A."/>
            <person name="Chen C."/>
            <person name="Yanf M."/>
            <person name="Daum C."/>
            <person name="Ng V."/>
            <person name="Clum A."/>
            <person name="Steindorff A."/>
            <person name="Ohm R."/>
            <person name="Martin F."/>
            <person name="Silar P."/>
            <person name="Natvig D."/>
            <person name="Lalanne C."/>
            <person name="Gautier V."/>
            <person name="Ament-velasquez S.L."/>
            <person name="Kruys A."/>
            <person name="Hutchinson M.I."/>
            <person name="Powell A.J."/>
            <person name="Barry K."/>
            <person name="Miller A.N."/>
            <person name="Grigoriev I.V."/>
            <person name="Debuchy R."/>
            <person name="Gladieux P."/>
            <person name="Thoren M.H."/>
            <person name="Johannesson H."/>
        </authorList>
    </citation>
    <scope>NUCLEOTIDE SEQUENCE</scope>
    <source>
        <strain evidence="2">SMH3187-1</strain>
    </source>
</reference>
<comment type="caution">
    <text evidence="2">The sequence shown here is derived from an EMBL/GenBank/DDBJ whole genome shotgun (WGS) entry which is preliminary data.</text>
</comment>
<evidence type="ECO:0000256" key="1">
    <source>
        <dbReference type="SAM" id="MobiDB-lite"/>
    </source>
</evidence>
<evidence type="ECO:0000313" key="2">
    <source>
        <dbReference type="EMBL" id="KAK0752208.1"/>
    </source>
</evidence>
<name>A0AA40F6N6_9PEZI</name>
<sequence length="160" mass="17459">MPLLVQLSGGGLSVEIISHTKRAPWLSLGNGSPPRGHHGRQTRDAVRSSQWCPLQEGNSGSGLPRAGRGPWTVMAHQKPGLPGRLVARPRRSWDLNAGLINGHEVFSQVGRLSMERKKCKCFVTAPDRNIKVTRKISRDRVLQSGVTVCRPRQGDSEGAT</sequence>